<dbReference type="PANTHER" id="PTHR30163">
    <property type="entry name" value="MEMBRANE-BOUND LYTIC MUREIN TRANSGLYCOSYLASE B"/>
    <property type="match status" value="1"/>
</dbReference>
<dbReference type="GO" id="GO:0008933">
    <property type="term" value="F:peptidoglycan lytic transglycosylase activity"/>
    <property type="evidence" value="ECO:0007669"/>
    <property type="project" value="TreeGrafter"/>
</dbReference>
<evidence type="ECO:0000259" key="3">
    <source>
        <dbReference type="Pfam" id="PF13406"/>
    </source>
</evidence>
<dbReference type="InterPro" id="IPR043426">
    <property type="entry name" value="MltB-like"/>
</dbReference>
<dbReference type="GO" id="GO:0009253">
    <property type="term" value="P:peptidoglycan catabolic process"/>
    <property type="evidence" value="ECO:0007669"/>
    <property type="project" value="TreeGrafter"/>
</dbReference>
<keyword evidence="2" id="KW-0732">Signal</keyword>
<dbReference type="FunFam" id="1.10.8.350:FF:000001">
    <property type="entry name" value="Lytic murein transglycosylase B"/>
    <property type="match status" value="1"/>
</dbReference>
<protein>
    <submittedName>
        <fullName evidence="4">Lytic murein transglycosylase B</fullName>
    </submittedName>
</protein>
<feature type="chain" id="PRO_5031283060" evidence="2">
    <location>
        <begin position="23"/>
        <end position="390"/>
    </location>
</feature>
<evidence type="ECO:0000313" key="4">
    <source>
        <dbReference type="EMBL" id="MYM75529.1"/>
    </source>
</evidence>
<dbReference type="InterPro" id="IPR023346">
    <property type="entry name" value="Lysozyme-like_dom_sf"/>
</dbReference>
<reference evidence="4 5" key="1">
    <citation type="submission" date="2019-12" db="EMBL/GenBank/DDBJ databases">
        <title>Novel species isolated from a subtropical stream in China.</title>
        <authorList>
            <person name="Lu H."/>
        </authorList>
    </citation>
    <scope>NUCLEOTIDE SEQUENCE [LARGE SCALE GENOMIC DNA]</scope>
    <source>
        <strain evidence="4 5">FT134W</strain>
    </source>
</reference>
<comment type="caution">
    <text evidence="4">The sequence shown here is derived from an EMBL/GenBank/DDBJ whole genome shotgun (WGS) entry which is preliminary data.</text>
</comment>
<dbReference type="SUPFAM" id="SSF53955">
    <property type="entry name" value="Lysozyme-like"/>
    <property type="match status" value="1"/>
</dbReference>
<evidence type="ECO:0000313" key="5">
    <source>
        <dbReference type="Proteomes" id="UP000469734"/>
    </source>
</evidence>
<sequence>MPMKTLITALLLSAATVTASHAAPVDQYGYKLPPSMQSKKKAKKAPVKKAAPAVDYTGEFVNFGDWKEVRAFLDDIATRDGFDRAELTTLINQVRYVDAAVQLVKPAPPGKPKNWQAYSKLMIDPVRTDAGIKFWNDNAEALNRAESLYGVPAEIIVGIIGIETVYGRNTGRFRVLDAITTLAFSYPEAPQRRERMEFFRGELEATLLFARQSGTDPLSLKGSFAGALGMPQFMPSSLMKYAVDFDGNGKIDLLNSPTDAIGSVAAFLAAHGWQRELGGPPVYAATVSPNHAWDSLLNQGLAAKYRIGELSAAGVTSATPAPDQLYGLVDLQNGAEPTEYWLANANFFAITQYNRSYFYAMSVVELGRTVRLARGAAAITPATSTGASGM</sequence>
<dbReference type="InterPro" id="IPR031304">
    <property type="entry name" value="SLT_2"/>
</dbReference>
<feature type="active site" evidence="1">
    <location>
        <position position="163"/>
    </location>
</feature>
<dbReference type="NCBIfam" id="TIGR02282">
    <property type="entry name" value="MltB"/>
    <property type="match status" value="1"/>
</dbReference>
<dbReference type="Pfam" id="PF13406">
    <property type="entry name" value="SLT_2"/>
    <property type="match status" value="1"/>
</dbReference>
<evidence type="ECO:0000256" key="2">
    <source>
        <dbReference type="SAM" id="SignalP"/>
    </source>
</evidence>
<dbReference type="PANTHER" id="PTHR30163:SF9">
    <property type="entry name" value="MEMBRANE-BOUND LYTIC MUREIN TRANSGLYCOSYLASE B"/>
    <property type="match status" value="1"/>
</dbReference>
<accession>A0A7X4H6L7</accession>
<dbReference type="AlphaFoldDB" id="A0A7X4H6L7"/>
<dbReference type="CDD" id="cd13399">
    <property type="entry name" value="Slt35-like"/>
    <property type="match status" value="1"/>
</dbReference>
<dbReference type="Proteomes" id="UP000469734">
    <property type="component" value="Unassembled WGS sequence"/>
</dbReference>
<gene>
    <name evidence="4" type="primary">mltB</name>
    <name evidence="4" type="ORF">GTP56_25505</name>
</gene>
<proteinExistence type="predicted"/>
<organism evidence="4 5">
    <name type="scientific">Duganella margarita</name>
    <dbReference type="NCBI Taxonomy" id="2692170"/>
    <lineage>
        <taxon>Bacteria</taxon>
        <taxon>Pseudomonadati</taxon>
        <taxon>Pseudomonadota</taxon>
        <taxon>Betaproteobacteria</taxon>
        <taxon>Burkholderiales</taxon>
        <taxon>Oxalobacteraceae</taxon>
        <taxon>Telluria group</taxon>
        <taxon>Duganella</taxon>
    </lineage>
</organism>
<dbReference type="EMBL" id="WWCR01000041">
    <property type="protein sequence ID" value="MYM75529.1"/>
    <property type="molecule type" value="Genomic_DNA"/>
</dbReference>
<dbReference type="RefSeq" id="WP_161052196.1">
    <property type="nucleotide sequence ID" value="NZ_WWCR01000041.1"/>
</dbReference>
<name>A0A7X4H6L7_9BURK</name>
<feature type="signal peptide" evidence="2">
    <location>
        <begin position="1"/>
        <end position="22"/>
    </location>
</feature>
<dbReference type="Gene3D" id="1.10.8.350">
    <property type="entry name" value="Bacterial muramidase"/>
    <property type="match status" value="1"/>
</dbReference>
<feature type="domain" description="Transglycosylase SLT" evidence="3">
    <location>
        <begin position="68"/>
        <end position="367"/>
    </location>
</feature>
<evidence type="ECO:0000256" key="1">
    <source>
        <dbReference type="PIRSR" id="PIRSR611757-1"/>
    </source>
</evidence>
<dbReference type="InterPro" id="IPR011757">
    <property type="entry name" value="Lytic_transglycosylase_MltB"/>
</dbReference>
<dbReference type="Gene3D" id="1.10.530.10">
    <property type="match status" value="1"/>
</dbReference>